<feature type="domain" description="FPL" evidence="4">
    <location>
        <begin position="51"/>
        <end position="198"/>
    </location>
</feature>
<dbReference type="GO" id="GO:0005770">
    <property type="term" value="C:late endosome"/>
    <property type="evidence" value="ECO:0007669"/>
    <property type="project" value="TreeGrafter"/>
</dbReference>
<comment type="similarity">
    <text evidence="1">Belongs to the CLEC16A/gop-1 family.</text>
</comment>
<feature type="region of interest" description="Disordered" evidence="3">
    <location>
        <begin position="835"/>
        <end position="884"/>
    </location>
</feature>
<evidence type="ECO:0000313" key="6">
    <source>
        <dbReference type="Proteomes" id="UP000261680"/>
    </source>
</evidence>
<evidence type="ECO:0000256" key="2">
    <source>
        <dbReference type="ARBA" id="ARBA00023006"/>
    </source>
</evidence>
<organism evidence="6 7">
    <name type="scientific">Ursus maritimus</name>
    <name type="common">Polar bear</name>
    <name type="synonym">Thalarctos maritimus</name>
    <dbReference type="NCBI Taxonomy" id="29073"/>
    <lineage>
        <taxon>Eukaryota</taxon>
        <taxon>Metazoa</taxon>
        <taxon>Chordata</taxon>
        <taxon>Craniata</taxon>
        <taxon>Vertebrata</taxon>
        <taxon>Euteleostomi</taxon>
        <taxon>Mammalia</taxon>
        <taxon>Eutheria</taxon>
        <taxon>Laurasiatheria</taxon>
        <taxon>Carnivora</taxon>
        <taxon>Caniformia</taxon>
        <taxon>Ursidae</taxon>
        <taxon>Ursus</taxon>
    </lineage>
</organism>
<evidence type="ECO:0000256" key="3">
    <source>
        <dbReference type="SAM" id="MobiDB-lite"/>
    </source>
</evidence>
<dbReference type="InterPro" id="IPR045820">
    <property type="entry name" value="CLEC16A/TT9_C"/>
</dbReference>
<dbReference type="Pfam" id="PF19439">
    <property type="entry name" value="CLEC16A_C"/>
    <property type="match status" value="1"/>
</dbReference>
<evidence type="ECO:0000313" key="7">
    <source>
        <dbReference type="RefSeq" id="XP_040491259.1"/>
    </source>
</evidence>
<dbReference type="GO" id="GO:0007034">
    <property type="term" value="P:vacuolar transport"/>
    <property type="evidence" value="ECO:0007669"/>
    <property type="project" value="TreeGrafter"/>
</dbReference>
<evidence type="ECO:0000259" key="5">
    <source>
        <dbReference type="Pfam" id="PF19439"/>
    </source>
</evidence>
<feature type="region of interest" description="Disordered" evidence="3">
    <location>
        <begin position="968"/>
        <end position="992"/>
    </location>
</feature>
<accession>A0A8M1GHA0</accession>
<dbReference type="GO" id="GO:0016197">
    <property type="term" value="P:endosomal transport"/>
    <property type="evidence" value="ECO:0007669"/>
    <property type="project" value="TreeGrafter"/>
</dbReference>
<dbReference type="GeneID" id="103668825"/>
<name>A0A8M1GHA0_URSMA</name>
<gene>
    <name evidence="7" type="primary">CLEC16A</name>
</gene>
<keyword evidence="2" id="KW-0072">Autophagy</keyword>
<dbReference type="PANTHER" id="PTHR21481:SF0">
    <property type="entry name" value="PROTEIN CLEC16A"/>
    <property type="match status" value="1"/>
</dbReference>
<feature type="compositionally biased region" description="Low complexity" evidence="3">
    <location>
        <begin position="835"/>
        <end position="874"/>
    </location>
</feature>
<dbReference type="InterPro" id="IPR019155">
    <property type="entry name" value="CLEC16A/TT9_N"/>
</dbReference>
<feature type="region of interest" description="Disordered" evidence="3">
    <location>
        <begin position="374"/>
        <end position="433"/>
    </location>
</feature>
<dbReference type="GO" id="GO:0006914">
    <property type="term" value="P:autophagy"/>
    <property type="evidence" value="ECO:0007669"/>
    <property type="project" value="UniProtKB-KW"/>
</dbReference>
<feature type="domain" description="CLEC16A/TT9 C-terminal" evidence="5">
    <location>
        <begin position="243"/>
        <end position="822"/>
    </location>
</feature>
<dbReference type="Pfam" id="PF09758">
    <property type="entry name" value="FPL"/>
    <property type="match status" value="1"/>
</dbReference>
<proteinExistence type="inferred from homology"/>
<keyword evidence="6" id="KW-1185">Reference proteome</keyword>
<reference evidence="7" key="1">
    <citation type="submission" date="2025-08" db="UniProtKB">
        <authorList>
            <consortium name="RefSeq"/>
        </authorList>
    </citation>
    <scope>IDENTIFICATION</scope>
    <source>
        <tissue evidence="7">Whole blood</tissue>
    </source>
</reference>
<evidence type="ECO:0000256" key="1">
    <source>
        <dbReference type="ARBA" id="ARBA00006441"/>
    </source>
</evidence>
<dbReference type="GO" id="GO:1901096">
    <property type="term" value="P:regulation of autophagosome maturation"/>
    <property type="evidence" value="ECO:0007669"/>
    <property type="project" value="TreeGrafter"/>
</dbReference>
<dbReference type="GO" id="GO:0005794">
    <property type="term" value="C:Golgi apparatus"/>
    <property type="evidence" value="ECO:0007669"/>
    <property type="project" value="TreeGrafter"/>
</dbReference>
<dbReference type="AlphaFoldDB" id="A0A8M1GHA0"/>
<evidence type="ECO:0000259" key="4">
    <source>
        <dbReference type="Pfam" id="PF09758"/>
    </source>
</evidence>
<dbReference type="PANTHER" id="PTHR21481">
    <property type="entry name" value="PROTEIN CLEC16A"/>
    <property type="match status" value="1"/>
</dbReference>
<sequence>MFGRSRSWVGGGHGKSSRNIHSLDHLKYLYHVLTKNTTVTEQNRNLLVETIRSITEILIWGDQNDSSVFDFFLEKNMFVFFLNILRQKSGRYVCVQLLQTLNILFENISHETSLYYLLSNNYVNSIIVHKFDFSDEEIMAYYISFLKTLSLKLNNHTVHFFYNEHTNDFALYTEAIKFFNHPESMVRIAVRTITLNVYKVDNQAMLHYIRDKTAVPYFSNLVWFIGSHVIELDNCVQTDEEHRNRGKLSDLVAEHLDHLHYLNDILIINCEFLNDVLTDHLLNRLFLPLYVYSLENRDKGGERPKISLPVSLYLLSQVFLIIHHAPLVNSLAEVILNGDLSETYAKTEQDVQRSCAKPSIRCFIKPTETLERSLEMNKHKGKRRVQKRPNYKNVGEEDEEEKGPAEDAQEDAEKTKGTEGGSKGLRTSGESEEIEMVIMERGKLPELAANTSVQEQNTTDEEKSAAATGLESAQWNRPFLDMVYHALDSPDDDYHALFVLCLLYAMSHNKGMDPEKLEQIQLPVPGAAEKTTYNHLLAERLIRIMNNAAQPDGKIRLATLELSCLLLKQQVVTSTGCIIKDVHLACLEGAREESVHLVRHFYKGEEIFLDMFEDEYRSMTMKPMNVEYLMMDASILLPPTGTPLTGIDFVKRLPCGDVEKTRRAIRVFFMLRSLSLQLRGEPETQLPLTREEDLIKTDDVLDLNNSDLIACTVITKDGGMVQRFLAVDIYQMSLVEPDVSRLGWGVVKFAGLLQDMQVTGVEDDSRALNITIHKPASSPHSKPFPILQATFVFSDHIRCIIAKQRLAKGRIQARRMKMQRIAGFAVAQCINQHSSPSLSSPSASGSPSGSGSTSHCESAGTSSSSTPSATQSPSDDPITMEQPQPHLPSQLVIINETEAEARPSKSLARGADAETVNLSPSLIPAQQPTISLLCEDTADTLSVESLTLVPPVDPHSLRTLTGIPAPLAPAAVGTATPSEEAAHSEPAGPTEH</sequence>
<dbReference type="CTD" id="23274"/>
<dbReference type="InterPro" id="IPR039272">
    <property type="entry name" value="CLEC16A/TT9"/>
</dbReference>
<dbReference type="Proteomes" id="UP000261680">
    <property type="component" value="Unplaced"/>
</dbReference>
<protein>
    <submittedName>
        <fullName evidence="7">Protein CLEC16A isoform X3</fullName>
    </submittedName>
</protein>
<feature type="compositionally biased region" description="Basic residues" evidence="3">
    <location>
        <begin position="379"/>
        <end position="390"/>
    </location>
</feature>
<dbReference type="RefSeq" id="XP_040491259.1">
    <property type="nucleotide sequence ID" value="XM_040635325.1"/>
</dbReference>